<dbReference type="EMBL" id="KV427622">
    <property type="protein sequence ID" value="KZT06910.1"/>
    <property type="molecule type" value="Genomic_DNA"/>
</dbReference>
<accession>A0A165EF00</accession>
<protein>
    <submittedName>
        <fullName evidence="1">Uncharacterized protein</fullName>
    </submittedName>
</protein>
<dbReference type="OrthoDB" id="3251307at2759"/>
<evidence type="ECO:0000313" key="1">
    <source>
        <dbReference type="EMBL" id="KZT06910.1"/>
    </source>
</evidence>
<reference evidence="1 2" key="1">
    <citation type="journal article" date="2016" name="Mol. Biol. Evol.">
        <title>Comparative Genomics of Early-Diverging Mushroom-Forming Fungi Provides Insights into the Origins of Lignocellulose Decay Capabilities.</title>
        <authorList>
            <person name="Nagy L.G."/>
            <person name="Riley R."/>
            <person name="Tritt A."/>
            <person name="Adam C."/>
            <person name="Daum C."/>
            <person name="Floudas D."/>
            <person name="Sun H."/>
            <person name="Yadav J.S."/>
            <person name="Pangilinan J."/>
            <person name="Larsson K.H."/>
            <person name="Matsuura K."/>
            <person name="Barry K."/>
            <person name="Labutti K."/>
            <person name="Kuo R."/>
            <person name="Ohm R.A."/>
            <person name="Bhattacharya S.S."/>
            <person name="Shirouzu T."/>
            <person name="Yoshinaga Y."/>
            <person name="Martin F.M."/>
            <person name="Grigoriev I.V."/>
            <person name="Hibbett D.S."/>
        </authorList>
    </citation>
    <scope>NUCLEOTIDE SEQUENCE [LARGE SCALE GENOMIC DNA]</scope>
    <source>
        <strain evidence="1 2">93-53</strain>
    </source>
</reference>
<name>A0A165EF00_9APHY</name>
<proteinExistence type="predicted"/>
<dbReference type="RefSeq" id="XP_040764650.1">
    <property type="nucleotide sequence ID" value="XM_040904358.1"/>
</dbReference>
<dbReference type="GeneID" id="63821388"/>
<keyword evidence="2" id="KW-1185">Reference proteome</keyword>
<dbReference type="AlphaFoldDB" id="A0A165EF00"/>
<organism evidence="1 2">
    <name type="scientific">Laetiporus sulphureus 93-53</name>
    <dbReference type="NCBI Taxonomy" id="1314785"/>
    <lineage>
        <taxon>Eukaryota</taxon>
        <taxon>Fungi</taxon>
        <taxon>Dikarya</taxon>
        <taxon>Basidiomycota</taxon>
        <taxon>Agaricomycotina</taxon>
        <taxon>Agaricomycetes</taxon>
        <taxon>Polyporales</taxon>
        <taxon>Laetiporus</taxon>
    </lineage>
</organism>
<dbReference type="InParanoid" id="A0A165EF00"/>
<evidence type="ECO:0000313" key="2">
    <source>
        <dbReference type="Proteomes" id="UP000076871"/>
    </source>
</evidence>
<gene>
    <name evidence="1" type="ORF">LAESUDRAFT_652354</name>
</gene>
<sequence>MKPPAAGTPHTYLDGIPPFMYQGVWAVGASHSTATMSSGGPCVLYGLRLMHRLNIFLSCFGPRAGQAFFLAPALSQP</sequence>
<dbReference type="Proteomes" id="UP000076871">
    <property type="component" value="Unassembled WGS sequence"/>
</dbReference>